<name>A0ACC5W4W2_PANGG</name>
<gene>
    <name evidence="1" type="ORF">PGIGA_G00001630</name>
</gene>
<evidence type="ECO:0000313" key="1">
    <source>
        <dbReference type="EMBL" id="MCI4374054.1"/>
    </source>
</evidence>
<accession>A0ACC5W4W2</accession>
<dbReference type="EMBL" id="CM040454">
    <property type="protein sequence ID" value="MCI4374054.1"/>
    <property type="molecule type" value="Genomic_DNA"/>
</dbReference>
<protein>
    <submittedName>
        <fullName evidence="1">Uncharacterized protein</fullName>
    </submittedName>
</protein>
<evidence type="ECO:0000313" key="2">
    <source>
        <dbReference type="Proteomes" id="UP000829447"/>
    </source>
</evidence>
<comment type="caution">
    <text evidence="1">The sequence shown here is derived from an EMBL/GenBank/DDBJ whole genome shotgun (WGS) entry which is preliminary data.</text>
</comment>
<reference evidence="1 2" key="1">
    <citation type="journal article" date="2022" name="bioRxiv">
        <title>An ancient truncated duplication of the anti-Mullerian hormone receptor type 2 gene is a potential conserved master sex determinant in the Pangasiidae catfish family.</title>
        <authorList>
            <person name="Wen M."/>
            <person name="Pan Q."/>
            <person name="Jouanno E."/>
            <person name="Montfort J."/>
            <person name="Zahm M."/>
            <person name="Cabau C."/>
            <person name="Klopp C."/>
            <person name="Iampietro C."/>
            <person name="Roques C."/>
            <person name="Bouchez O."/>
            <person name="Castinel A."/>
            <person name="Donnadieu C."/>
            <person name="Parrinello H."/>
            <person name="Poncet C."/>
            <person name="Belmonte E."/>
            <person name="Gautier V."/>
            <person name="Avarre J.-C."/>
            <person name="Dugue R."/>
            <person name="Gustiano R."/>
            <person name="Ha T.T.T."/>
            <person name="Campet M."/>
            <person name="Sriphairoj K."/>
            <person name="Ribolli J."/>
            <person name="de Almeida F.L."/>
            <person name="Desvignes T."/>
            <person name="Postlethwait J.H."/>
            <person name="Bucao C.F."/>
            <person name="Robinson-Rechavi M."/>
            <person name="Bobe J."/>
            <person name="Herpin A."/>
            <person name="Guiguen Y."/>
        </authorList>
    </citation>
    <scope>NUCLEOTIDE SEQUENCE [LARGE SCALE GENOMIC DNA]</scope>
    <source>
        <strain evidence="1">YG-Dec2019</strain>
    </source>
</reference>
<dbReference type="Proteomes" id="UP000829447">
    <property type="component" value="Linkage Group LG1"/>
</dbReference>
<proteinExistence type="predicted"/>
<sequence length="264" mass="30108">MIFMDRISRHSQGVEGVRFGDLRITSLLFEDDVVLLASSGSDLQHALGRFAAECEVAGMRVSTSKYEAMVLSRKRVGCPLHVGNEILPQAEEFKYLGILFTSEGRVEHGWISAASAVMQLLYQSAVVKGELSRKAKLPIYRSNYVPTFTYGQELWIPLPTFTYPEDTEKEEEEEKEEYTEQLGTLEETAYENGDVPTSRHGDSNDVCYLKKDDGPCRNYILKWFYDQEQNECSRFWYGGCDGNLNRFDTKEDCEARCGELHTVQ</sequence>
<keyword evidence="2" id="KW-1185">Reference proteome</keyword>
<organism evidence="1 2">
    <name type="scientific">Pangasianodon gigas</name>
    <name type="common">Mekong giant catfish</name>
    <name type="synonym">Pangasius gigas</name>
    <dbReference type="NCBI Taxonomy" id="30993"/>
    <lineage>
        <taxon>Eukaryota</taxon>
        <taxon>Metazoa</taxon>
        <taxon>Chordata</taxon>
        <taxon>Craniata</taxon>
        <taxon>Vertebrata</taxon>
        <taxon>Euteleostomi</taxon>
        <taxon>Actinopterygii</taxon>
        <taxon>Neopterygii</taxon>
        <taxon>Teleostei</taxon>
        <taxon>Ostariophysi</taxon>
        <taxon>Siluriformes</taxon>
        <taxon>Pangasiidae</taxon>
        <taxon>Pangasianodon</taxon>
    </lineage>
</organism>